<accession>A0A151GRY3</accession>
<proteinExistence type="predicted"/>
<sequence>MVVSSEAHGQMESEFDYGPPSPSGRSHAMLTPRPDRRRTRAATRYGGASLSTARSKTPEPLALPPQYVSKGASKGLRAPGTPCGCNSSSANLKQIWTRAVNAIPSQEYHDTLHIYRAHLDDPQIVKFVLVGGRPLATSFDMLAFDFSPKE</sequence>
<evidence type="ECO:0000313" key="2">
    <source>
        <dbReference type="EMBL" id="KYK59821.1"/>
    </source>
</evidence>
<dbReference type="Proteomes" id="UP000076580">
    <property type="component" value="Chromosome 01"/>
</dbReference>
<evidence type="ECO:0000313" key="3">
    <source>
        <dbReference type="Proteomes" id="UP000076580"/>
    </source>
</evidence>
<gene>
    <name evidence="2" type="ORF">DCS_00955</name>
</gene>
<reference evidence="2 3" key="1">
    <citation type="journal article" date="2016" name="Sci. Rep.">
        <title>Insights into Adaptations to a Near-Obligate Nematode Endoparasitic Lifestyle from the Finished Genome of Drechmeria coniospora.</title>
        <authorList>
            <person name="Zhang L."/>
            <person name="Zhou Z."/>
            <person name="Guo Q."/>
            <person name="Fokkens L."/>
            <person name="Miskei M."/>
            <person name="Pocsi I."/>
            <person name="Zhang W."/>
            <person name="Chen M."/>
            <person name="Wang L."/>
            <person name="Sun Y."/>
            <person name="Donzelli B.G."/>
            <person name="Gibson D.M."/>
            <person name="Nelson D.R."/>
            <person name="Luo J.G."/>
            <person name="Rep M."/>
            <person name="Liu H."/>
            <person name="Yang S."/>
            <person name="Wang J."/>
            <person name="Krasnoff S.B."/>
            <person name="Xu Y."/>
            <person name="Molnar I."/>
            <person name="Lin M."/>
        </authorList>
    </citation>
    <scope>NUCLEOTIDE SEQUENCE [LARGE SCALE GENOMIC DNA]</scope>
    <source>
        <strain evidence="2 3">ARSEF 6962</strain>
    </source>
</reference>
<evidence type="ECO:0000256" key="1">
    <source>
        <dbReference type="SAM" id="MobiDB-lite"/>
    </source>
</evidence>
<dbReference type="AlphaFoldDB" id="A0A151GRY3"/>
<comment type="caution">
    <text evidence="2">The sequence shown here is derived from an EMBL/GenBank/DDBJ whole genome shotgun (WGS) entry which is preliminary data.</text>
</comment>
<feature type="region of interest" description="Disordered" evidence="1">
    <location>
        <begin position="1"/>
        <end position="78"/>
    </location>
</feature>
<keyword evidence="3" id="KW-1185">Reference proteome</keyword>
<dbReference type="InParanoid" id="A0A151GRY3"/>
<dbReference type="EMBL" id="LAYC01000001">
    <property type="protein sequence ID" value="KYK59821.1"/>
    <property type="molecule type" value="Genomic_DNA"/>
</dbReference>
<protein>
    <submittedName>
        <fullName evidence="2">Uncharacterized protein</fullName>
    </submittedName>
</protein>
<dbReference type="GeneID" id="63713598"/>
<organism evidence="2 3">
    <name type="scientific">Drechmeria coniospora</name>
    <name type="common">Nematophagous fungus</name>
    <name type="synonym">Meria coniospora</name>
    <dbReference type="NCBI Taxonomy" id="98403"/>
    <lineage>
        <taxon>Eukaryota</taxon>
        <taxon>Fungi</taxon>
        <taxon>Dikarya</taxon>
        <taxon>Ascomycota</taxon>
        <taxon>Pezizomycotina</taxon>
        <taxon>Sordariomycetes</taxon>
        <taxon>Hypocreomycetidae</taxon>
        <taxon>Hypocreales</taxon>
        <taxon>Ophiocordycipitaceae</taxon>
        <taxon>Drechmeria</taxon>
    </lineage>
</organism>
<dbReference type="RefSeq" id="XP_040659173.1">
    <property type="nucleotide sequence ID" value="XM_040798290.1"/>
</dbReference>
<name>A0A151GRY3_DRECN</name>